<dbReference type="Proteomes" id="UP001215280">
    <property type="component" value="Unassembled WGS sequence"/>
</dbReference>
<organism evidence="2 3">
    <name type="scientific">Mycena maculata</name>
    <dbReference type="NCBI Taxonomy" id="230809"/>
    <lineage>
        <taxon>Eukaryota</taxon>
        <taxon>Fungi</taxon>
        <taxon>Dikarya</taxon>
        <taxon>Basidiomycota</taxon>
        <taxon>Agaricomycotina</taxon>
        <taxon>Agaricomycetes</taxon>
        <taxon>Agaricomycetidae</taxon>
        <taxon>Agaricales</taxon>
        <taxon>Marasmiineae</taxon>
        <taxon>Mycenaceae</taxon>
        <taxon>Mycena</taxon>
    </lineage>
</organism>
<accession>A0AAD7NYU7</accession>
<feature type="region of interest" description="Disordered" evidence="1">
    <location>
        <begin position="64"/>
        <end position="125"/>
    </location>
</feature>
<evidence type="ECO:0000313" key="2">
    <source>
        <dbReference type="EMBL" id="KAJ7780807.1"/>
    </source>
</evidence>
<reference evidence="2" key="1">
    <citation type="submission" date="2023-03" db="EMBL/GenBank/DDBJ databases">
        <title>Massive genome expansion in bonnet fungi (Mycena s.s.) driven by repeated elements and novel gene families across ecological guilds.</title>
        <authorList>
            <consortium name="Lawrence Berkeley National Laboratory"/>
            <person name="Harder C.B."/>
            <person name="Miyauchi S."/>
            <person name="Viragh M."/>
            <person name="Kuo A."/>
            <person name="Thoen E."/>
            <person name="Andreopoulos B."/>
            <person name="Lu D."/>
            <person name="Skrede I."/>
            <person name="Drula E."/>
            <person name="Henrissat B."/>
            <person name="Morin E."/>
            <person name="Kohler A."/>
            <person name="Barry K."/>
            <person name="LaButti K."/>
            <person name="Morin E."/>
            <person name="Salamov A."/>
            <person name="Lipzen A."/>
            <person name="Mereny Z."/>
            <person name="Hegedus B."/>
            <person name="Baldrian P."/>
            <person name="Stursova M."/>
            <person name="Weitz H."/>
            <person name="Taylor A."/>
            <person name="Grigoriev I.V."/>
            <person name="Nagy L.G."/>
            <person name="Martin F."/>
            <person name="Kauserud H."/>
        </authorList>
    </citation>
    <scope>NUCLEOTIDE SEQUENCE</scope>
    <source>
        <strain evidence="2">CBHHK188m</strain>
    </source>
</reference>
<sequence>MLPLPRRGRSINAFHFERQAPGPPLRPVEPYEFADCLAHQNHLTMHREEEDCRPEHSCQFRIREPSADRDSFEDVTDVESEDSVYSSDDSKTRPTTPEPSNANALEQFSSPLTPLPPTRAPSPGIGYRALVTYASGDRRRFQAQERHREQERAARNAAQRQATKKRTHRGPPRRSKRLERANPTTTWDVDMLLHLGHVVYHHKPDTLTPLIDMKGFLMAVIAGAPKGESPLWAQHVKKASQTMGCLYRNGEFSPSLDGQESGVRFGLGYGEFGAVETSSHLVKISQPTGDLVHPQRRGLPSHIGLSKSSVIWNLIAVGILTKADLFQQVAPVAFVYCSDKVSKLKDMCGLIPPFRDSVFTTSKILVCGMPNLSRKIYDAAMFSMVAFTTGGNYTKGGVIFWEDDTMILLLPGETVLFWGPTKRYSFLPVPGNEKMYIFKQSVNTGILRWVEKGGRSDVQFEEFATDAELTDWHATCNRRGDVRRYGKLQDIFVF</sequence>
<dbReference type="EMBL" id="JARJLG010000005">
    <property type="protein sequence ID" value="KAJ7780807.1"/>
    <property type="molecule type" value="Genomic_DNA"/>
</dbReference>
<feature type="compositionally biased region" description="Basic residues" evidence="1">
    <location>
        <begin position="162"/>
        <end position="177"/>
    </location>
</feature>
<dbReference type="AlphaFoldDB" id="A0AAD7NYU7"/>
<evidence type="ECO:0000256" key="1">
    <source>
        <dbReference type="SAM" id="MobiDB-lite"/>
    </source>
</evidence>
<feature type="compositionally biased region" description="Polar residues" evidence="1">
    <location>
        <begin position="93"/>
        <end position="112"/>
    </location>
</feature>
<protein>
    <submittedName>
        <fullName evidence="2">Uncharacterized protein</fullName>
    </submittedName>
</protein>
<keyword evidence="3" id="KW-1185">Reference proteome</keyword>
<name>A0AAD7NYU7_9AGAR</name>
<feature type="compositionally biased region" description="Acidic residues" evidence="1">
    <location>
        <begin position="73"/>
        <end position="82"/>
    </location>
</feature>
<proteinExistence type="predicted"/>
<feature type="compositionally biased region" description="Basic and acidic residues" evidence="1">
    <location>
        <begin position="140"/>
        <end position="154"/>
    </location>
</feature>
<gene>
    <name evidence="2" type="ORF">DFH07DRAFT_765296</name>
</gene>
<feature type="region of interest" description="Disordered" evidence="1">
    <location>
        <begin position="140"/>
        <end position="182"/>
    </location>
</feature>
<comment type="caution">
    <text evidence="2">The sequence shown here is derived from an EMBL/GenBank/DDBJ whole genome shotgun (WGS) entry which is preliminary data.</text>
</comment>
<feature type="region of interest" description="Disordered" evidence="1">
    <location>
        <begin position="1"/>
        <end position="25"/>
    </location>
</feature>
<evidence type="ECO:0000313" key="3">
    <source>
        <dbReference type="Proteomes" id="UP001215280"/>
    </source>
</evidence>